<dbReference type="Gene3D" id="1.10.3500.10">
    <property type="entry name" value="Tex N-terminal region-like"/>
    <property type="match status" value="1"/>
</dbReference>
<dbReference type="Gene3D" id="1.10.10.650">
    <property type="entry name" value="RuvA domain 2-like"/>
    <property type="match status" value="1"/>
</dbReference>
<evidence type="ECO:0000256" key="5">
    <source>
        <dbReference type="ARBA" id="ARBA00022454"/>
    </source>
</evidence>
<dbReference type="GO" id="GO:0000122">
    <property type="term" value="P:negative regulation of transcription by RNA polymerase II"/>
    <property type="evidence" value="ECO:0007669"/>
    <property type="project" value="EnsemblFungi"/>
</dbReference>
<dbReference type="CDD" id="cd09928">
    <property type="entry name" value="SH2_Cterm_SPT6_like"/>
    <property type="match status" value="1"/>
</dbReference>
<dbReference type="GO" id="GO:0003677">
    <property type="term" value="F:DNA binding"/>
    <property type="evidence" value="ECO:0007669"/>
    <property type="project" value="InterPro"/>
</dbReference>
<evidence type="ECO:0000256" key="6">
    <source>
        <dbReference type="ARBA" id="ARBA00022999"/>
    </source>
</evidence>
<dbReference type="InterPro" id="IPR028231">
    <property type="entry name" value="Spt6_YqgF"/>
</dbReference>
<dbReference type="InterPro" id="IPR041692">
    <property type="entry name" value="HHH_9"/>
</dbReference>
<evidence type="ECO:0000256" key="10">
    <source>
        <dbReference type="PIRNR" id="PIRNR036947"/>
    </source>
</evidence>
<dbReference type="GO" id="GO:0042393">
    <property type="term" value="F:histone binding"/>
    <property type="evidence" value="ECO:0007669"/>
    <property type="project" value="EnsemblFungi"/>
</dbReference>
<dbReference type="Pfam" id="PF14632">
    <property type="entry name" value="SPT6_acidic"/>
    <property type="match status" value="1"/>
</dbReference>
<dbReference type="InterPro" id="IPR032706">
    <property type="entry name" value="Spt6_HHH"/>
</dbReference>
<dbReference type="Proteomes" id="UP000788993">
    <property type="component" value="Unassembled WGS sequence"/>
</dbReference>
<comment type="similarity">
    <text evidence="3 10">Belongs to the SPT6 family.</text>
</comment>
<dbReference type="SUPFAM" id="SSF53098">
    <property type="entry name" value="Ribonuclease H-like"/>
    <property type="match status" value="1"/>
</dbReference>
<feature type="compositionally biased region" description="Basic residues" evidence="12">
    <location>
        <begin position="85"/>
        <end position="97"/>
    </location>
</feature>
<dbReference type="Gene3D" id="3.30.505.10">
    <property type="entry name" value="SH2 domain"/>
    <property type="match status" value="2"/>
</dbReference>
<dbReference type="Pfam" id="PF21710">
    <property type="entry name" value="Spt6_S1"/>
    <property type="match status" value="1"/>
</dbReference>
<dbReference type="InterPro" id="IPR023323">
    <property type="entry name" value="Tex-like_dom_sf"/>
</dbReference>
<dbReference type="InterPro" id="IPR000980">
    <property type="entry name" value="SH2"/>
</dbReference>
<protein>
    <recommendedName>
        <fullName evidence="4 10">Transcription elongation factor Spt6</fullName>
    </recommendedName>
</protein>
<keyword evidence="8 10" id="KW-0539">Nucleus</keyword>
<organism evidence="13 14">
    <name type="scientific">Ogataea polymorpha</name>
    <dbReference type="NCBI Taxonomy" id="460523"/>
    <lineage>
        <taxon>Eukaryota</taxon>
        <taxon>Fungi</taxon>
        <taxon>Dikarya</taxon>
        <taxon>Ascomycota</taxon>
        <taxon>Saccharomycotina</taxon>
        <taxon>Pichiomycetes</taxon>
        <taxon>Pichiales</taxon>
        <taxon>Pichiaceae</taxon>
        <taxon>Ogataea</taxon>
    </lineage>
</organism>
<evidence type="ECO:0000256" key="9">
    <source>
        <dbReference type="ARBA" id="ARBA00093389"/>
    </source>
</evidence>
<dbReference type="GO" id="GO:0005721">
    <property type="term" value="C:pericentric heterochromatin"/>
    <property type="evidence" value="ECO:0007669"/>
    <property type="project" value="EnsemblFungi"/>
</dbReference>
<dbReference type="FunFam" id="1.10.10.2740:FF:000002">
    <property type="entry name" value="Transcription elongation factor Spt6"/>
    <property type="match status" value="1"/>
</dbReference>
<dbReference type="Pfam" id="PF14635">
    <property type="entry name" value="HHH_7"/>
    <property type="match status" value="1"/>
</dbReference>
<evidence type="ECO:0000313" key="14">
    <source>
        <dbReference type="Proteomes" id="UP000788993"/>
    </source>
</evidence>
<comment type="subcellular location">
    <subcellularLocation>
        <location evidence="2">Chromosome</location>
    </subcellularLocation>
    <subcellularLocation>
        <location evidence="1 10">Nucleus</location>
    </subcellularLocation>
</comment>
<evidence type="ECO:0000256" key="4">
    <source>
        <dbReference type="ARBA" id="ARBA00020248"/>
    </source>
</evidence>
<dbReference type="GO" id="GO:0140673">
    <property type="term" value="P:transcription elongation-coupled chromatin remodeling"/>
    <property type="evidence" value="ECO:0007669"/>
    <property type="project" value="EnsemblFungi"/>
</dbReference>
<dbReference type="InterPro" id="IPR042066">
    <property type="entry name" value="Spt6_death-like"/>
</dbReference>
<dbReference type="Gene3D" id="3.30.420.140">
    <property type="entry name" value="YqgF/RNase H-like domain"/>
    <property type="match status" value="1"/>
</dbReference>
<evidence type="ECO:0000256" key="3">
    <source>
        <dbReference type="ARBA" id="ARBA00009253"/>
    </source>
</evidence>
<evidence type="ECO:0000256" key="11">
    <source>
        <dbReference type="SAM" id="Coils"/>
    </source>
</evidence>
<accession>A0A1B7SJM5</accession>
<dbReference type="PANTHER" id="PTHR10145">
    <property type="entry name" value="TRANSCRIPTION ELONGATION FACTOR SPT6"/>
    <property type="match status" value="1"/>
</dbReference>
<evidence type="ECO:0000313" key="13">
    <source>
        <dbReference type="EMBL" id="KAH3659171.1"/>
    </source>
</evidence>
<dbReference type="GO" id="GO:0031440">
    <property type="term" value="P:regulation of mRNA 3'-end processing"/>
    <property type="evidence" value="ECO:0007669"/>
    <property type="project" value="EnsemblFungi"/>
</dbReference>
<feature type="compositionally biased region" description="Acidic residues" evidence="12">
    <location>
        <begin position="27"/>
        <end position="36"/>
    </location>
</feature>
<dbReference type="GO" id="GO:0001073">
    <property type="term" value="F:transcription antitermination factor activity, DNA binding"/>
    <property type="evidence" value="ECO:0007669"/>
    <property type="project" value="EnsemblFungi"/>
</dbReference>
<dbReference type="GO" id="GO:0000791">
    <property type="term" value="C:euchromatin"/>
    <property type="evidence" value="ECO:0007669"/>
    <property type="project" value="EnsemblFungi"/>
</dbReference>
<dbReference type="GO" id="GO:0006334">
    <property type="term" value="P:nucleosome assembly"/>
    <property type="evidence" value="ECO:0007669"/>
    <property type="project" value="EnsemblFungi"/>
</dbReference>
<keyword evidence="6" id="KW-0727">SH2 domain</keyword>
<dbReference type="InterPro" id="IPR010994">
    <property type="entry name" value="RuvA_2-like"/>
</dbReference>
<feature type="compositionally biased region" description="Acidic residues" evidence="12">
    <location>
        <begin position="198"/>
        <end position="216"/>
    </location>
</feature>
<dbReference type="InterPro" id="IPR035019">
    <property type="entry name" value="Spt6_SH2_N"/>
</dbReference>
<reference evidence="13" key="2">
    <citation type="submission" date="2021-01" db="EMBL/GenBank/DDBJ databases">
        <authorList>
            <person name="Schikora-Tamarit M.A."/>
        </authorList>
    </citation>
    <scope>NUCLEOTIDE SEQUENCE</scope>
    <source>
        <strain evidence="13">NCAIM Y.01608</strain>
    </source>
</reference>
<dbReference type="CDD" id="cd09918">
    <property type="entry name" value="SH2_Nterm_SPT6_like"/>
    <property type="match status" value="1"/>
</dbReference>
<dbReference type="InterPro" id="IPR035420">
    <property type="entry name" value="Spt6_SH2"/>
</dbReference>
<evidence type="ECO:0000256" key="8">
    <source>
        <dbReference type="ARBA" id="ARBA00023242"/>
    </source>
</evidence>
<dbReference type="GO" id="GO:0033554">
    <property type="term" value="P:cellular response to stress"/>
    <property type="evidence" value="ECO:0007669"/>
    <property type="project" value="EnsemblFungi"/>
</dbReference>
<dbReference type="InterPro" id="IPR012337">
    <property type="entry name" value="RNaseH-like_sf"/>
</dbReference>
<feature type="compositionally biased region" description="Acidic residues" evidence="12">
    <location>
        <begin position="44"/>
        <end position="56"/>
    </location>
</feature>
<dbReference type="InterPro" id="IPR055179">
    <property type="entry name" value="Tex-like_central_region"/>
</dbReference>
<dbReference type="Pfam" id="PF14639">
    <property type="entry name" value="YqgF"/>
    <property type="match status" value="1"/>
</dbReference>
<keyword evidence="5" id="KW-0158">Chromosome</keyword>
<evidence type="ECO:0000256" key="7">
    <source>
        <dbReference type="ARBA" id="ARBA00023163"/>
    </source>
</evidence>
<dbReference type="InterPro" id="IPR017072">
    <property type="entry name" value="TF_Spt6"/>
</dbReference>
<feature type="compositionally biased region" description="Acidic residues" evidence="12">
    <location>
        <begin position="103"/>
        <end position="112"/>
    </location>
</feature>
<dbReference type="SUPFAM" id="SSF55550">
    <property type="entry name" value="SH2 domain"/>
    <property type="match status" value="1"/>
</dbReference>
<dbReference type="InterPro" id="IPR035018">
    <property type="entry name" value="Spt6_SH2_C"/>
</dbReference>
<dbReference type="PANTHER" id="PTHR10145:SF6">
    <property type="entry name" value="TRANSCRIPTION ELONGATION FACTOR SPT6"/>
    <property type="match status" value="1"/>
</dbReference>
<dbReference type="GO" id="GO:0000082">
    <property type="term" value="P:G1/S transition of mitotic cell cycle"/>
    <property type="evidence" value="ECO:0007669"/>
    <property type="project" value="EnsemblFungi"/>
</dbReference>
<sequence length="1442" mass="167433">MSDRESSIVAEDDNELKTGKDFIENVAEQDAEDNANDEVSALDSSEEDEDEDEDEEALRKVREGFIVDDEESSQEDESIDEDERRKRRKHKKRKREAIRKLEEDDELDEDDLELLRENAGELPRHLAEKTKFKRLKRGGDDETSAGPTSKGLTDMFSDEEGAGEEDAEEGEEQEEEEEDDLMETSKKLRQQRQQDLLGEFDDFIEDDEFSEDEEERDERLARMRSARAKQANLASNSQFDQDKLDELYEIFGDGEEYAWALEAESLDEEPEMEDEVDEEGYAVKKISKETHALNKVFEFEELKEHLLTDRDQEIRLTDIPERYQSYRERITNYDLNDEEFQLKQNWVSKVLLEEKKAFFVGKEDLVEPFQKAVAQIVYFVSKDNLEVPSIWNCRKDYTLYTYREDGQLRVQKLLTEDDLWRIVQLDIDFYALLEKKKNIEKQFKLLDTVDTLYDEYTESAKTVTELQDLQDYLSFTYSARQRELYPEETKGKQKSHSKYKIFERIKSDPIYEVIDKIGINAEKFGENVFSNNKIYLVDDIDKKADDLIRECVEKDSFFDTVEKASNAVKHMFSEQLFHNPKLRAHLRLAFQSYASVDIKLTEKGRLKITDSSPYADFKYAINRPLESFTLQPDLFLRMLEAESLGLVKIDISLKNAFANFADHLFTFLSSDGTSDLSNSWNSLRRQCLDLALKKLIPSIVLDVKEKLRDTCERLLFYEIRQSFMEKVDQAPFHPLPTAKGTVPKVLAITNGDGKRDSAIIAVAMDYDGTVFDHIKFEQNYRHGDFEKQFLEIVKNFKPEVVAVSSYNVEVSHLFRKLQDIVRLNNLTVEIDVEEEYEGDPIPLPVIYVPNETSRLYEHSDRAAEEFSDKPVVARFCIGVARYVQSPLLEYMALGDAVTSISVHRHQNLLPTHKVKEAIDTIFVDVACLVGIKINDAVRSPYLSTMLQYIAGLGPRKASSLIRGIEANGGSLLRRDELIVRELSTKVVFMNCAPFIELPVPDRPDKDIELLDATRIHPEDYELARKMASDALDLSEEEKQEIEQEEGGVISKLYDEGVEKLDDLLLEGYADQLEEHGHRKRATLEMIKEELQNNYEELRKSFHILSDDEVFEMLTGESKELFQRGKLVSVILQRVDNRFMLGVTQSGILCNISRSNALEFGDNTNLLTKYQNGQAIQAVVQTVDYANFKAELSLLKRDIEGASRGKKVDKFQGLWDFEAEREDLAKEQEKEKKENSTKRVIKHPYFHNFNAREAEDYLASKNNGEFVIRPSSKGNDHLTVTWKIENQLFQHLDVLELDKLNDYTVGRTLQVGEFRYHDLDELIVSHINNLYLKVEEIVNHDKFKNEPLNDTKEWLIRYSKANKNRSCYCFCYNHKSPGWFYLLFKLNDKSDKLYTWNIKVQPNGYLLHGNLYPDMVHLCNGFKKLLQNQMSSSRSGYTSYGRF</sequence>
<dbReference type="SUPFAM" id="SSF158832">
    <property type="entry name" value="Tex N-terminal region-like"/>
    <property type="match status" value="1"/>
</dbReference>
<feature type="region of interest" description="Disordered" evidence="12">
    <location>
        <begin position="1"/>
        <end position="229"/>
    </location>
</feature>
<dbReference type="FunFam" id="3.30.505.10:FF:000056">
    <property type="entry name" value="Transcription elongation factor Spt6"/>
    <property type="match status" value="1"/>
</dbReference>
<comment type="caution">
    <text evidence="13">The sequence shown here is derived from an EMBL/GenBank/DDBJ whole genome shotgun (WGS) entry which is preliminary data.</text>
</comment>
<name>A0A1B7SJM5_9ASCO</name>
<keyword evidence="14" id="KW-1185">Reference proteome</keyword>
<reference evidence="13" key="1">
    <citation type="journal article" date="2021" name="Open Biol.">
        <title>Shared evolutionary footprints suggest mitochondrial oxidative damage underlies multiple complex I losses in fungi.</title>
        <authorList>
            <person name="Schikora-Tamarit M.A."/>
            <person name="Marcet-Houben M."/>
            <person name="Nosek J."/>
            <person name="Gabaldon T."/>
        </authorList>
    </citation>
    <scope>NUCLEOTIDE SEQUENCE</scope>
    <source>
        <strain evidence="13">NCAIM Y.01608</strain>
    </source>
</reference>
<dbReference type="SUPFAM" id="SSF47781">
    <property type="entry name" value="RuvA domain 2-like"/>
    <property type="match status" value="2"/>
</dbReference>
<comment type="function">
    <text evidence="9">Histone H3-H4 chaperone that plays a role in maintenance of chromatin structure during RNA polymerase II transcription elongation thereby repressing transcription initiation from cryptic promoters. Mediates the reassembly of nucleosomes onto the promoters of at least a selected set of genes during repression; the nucleosome reassembly is essential for transcriptional repression. Essential for viability.</text>
</comment>
<dbReference type="InterPro" id="IPR049540">
    <property type="entry name" value="Spt6-like_S1"/>
</dbReference>
<dbReference type="PIRSF" id="PIRSF036947">
    <property type="entry name" value="Spt6"/>
    <property type="match status" value="1"/>
</dbReference>
<dbReference type="GO" id="GO:0008023">
    <property type="term" value="C:transcription elongation factor complex"/>
    <property type="evidence" value="ECO:0007669"/>
    <property type="project" value="TreeGrafter"/>
</dbReference>
<dbReference type="InterPro" id="IPR037027">
    <property type="entry name" value="YqgF/RNaseH-like_dom_sf"/>
</dbReference>
<comment type="function">
    <text evidence="10">Plays a role in maintenance of chromatin structure during RNA polymerase II transcription elongation thereby repressing transcription initiation from cryptic promoters. Mediates the reassembly of nucleosomes onto the promoters of at least a selected set of genes during repression; the nucleosome reassembly is essential for transcriptional repression.</text>
</comment>
<dbReference type="GO" id="GO:0032968">
    <property type="term" value="P:positive regulation of transcription elongation by RNA polymerase II"/>
    <property type="evidence" value="ECO:0007669"/>
    <property type="project" value="EnsemblFungi"/>
</dbReference>
<dbReference type="InterPro" id="IPR028088">
    <property type="entry name" value="Spt6_HTH_DNA-bd_dom"/>
</dbReference>
<evidence type="ECO:0000256" key="2">
    <source>
        <dbReference type="ARBA" id="ARBA00004286"/>
    </source>
</evidence>
<gene>
    <name evidence="13" type="ORF">OGATHE_006054</name>
</gene>
<dbReference type="InterPro" id="IPR023319">
    <property type="entry name" value="Tex-like_HTH_dom_sf"/>
</dbReference>
<dbReference type="Gene3D" id="1.10.10.2740">
    <property type="entry name" value="Spt6, Death-like domain"/>
    <property type="match status" value="1"/>
</dbReference>
<dbReference type="InterPro" id="IPR028083">
    <property type="entry name" value="Spt6_acidic_N_dom"/>
</dbReference>
<dbReference type="SMART" id="SM00252">
    <property type="entry name" value="SH2"/>
    <property type="match status" value="1"/>
</dbReference>
<keyword evidence="11" id="KW-0175">Coiled coil</keyword>
<dbReference type="Pfam" id="PF14641">
    <property type="entry name" value="HTH_44"/>
    <property type="match status" value="1"/>
</dbReference>
<dbReference type="PROSITE" id="PS50001">
    <property type="entry name" value="SH2"/>
    <property type="match status" value="1"/>
</dbReference>
<dbReference type="GO" id="GO:0016973">
    <property type="term" value="P:poly(A)+ mRNA export from nucleus"/>
    <property type="evidence" value="ECO:0007669"/>
    <property type="project" value="EnsemblFungi"/>
</dbReference>
<dbReference type="Pfam" id="PF17674">
    <property type="entry name" value="HHH_9"/>
    <property type="match status" value="1"/>
</dbReference>
<dbReference type="RefSeq" id="XP_018211614.1">
    <property type="nucleotide sequence ID" value="XM_018354306.1"/>
</dbReference>
<dbReference type="Pfam" id="PF22706">
    <property type="entry name" value="Tex_central_region"/>
    <property type="match status" value="1"/>
</dbReference>
<dbReference type="EMBL" id="JAEUBD010001540">
    <property type="protein sequence ID" value="KAH3659171.1"/>
    <property type="molecule type" value="Genomic_DNA"/>
</dbReference>
<keyword evidence="7 10" id="KW-0804">Transcription</keyword>
<feature type="compositionally biased region" description="Acidic residues" evidence="12">
    <location>
        <begin position="156"/>
        <end position="182"/>
    </location>
</feature>
<evidence type="ECO:0000256" key="12">
    <source>
        <dbReference type="SAM" id="MobiDB-lite"/>
    </source>
</evidence>
<evidence type="ECO:0000256" key="1">
    <source>
        <dbReference type="ARBA" id="ARBA00004123"/>
    </source>
</evidence>
<dbReference type="InterPro" id="IPR036860">
    <property type="entry name" value="SH2_dom_sf"/>
</dbReference>
<feature type="compositionally biased region" description="Basic and acidic residues" evidence="12">
    <location>
        <begin position="113"/>
        <end position="130"/>
    </location>
</feature>
<dbReference type="Gene3D" id="1.10.150.850">
    <property type="entry name" value="Spt6, helix-hairpin-helix domain"/>
    <property type="match status" value="1"/>
</dbReference>
<feature type="coiled-coil region" evidence="11">
    <location>
        <begin position="1080"/>
        <end position="1107"/>
    </location>
</feature>
<dbReference type="GO" id="GO:0031491">
    <property type="term" value="F:nucleosome binding"/>
    <property type="evidence" value="ECO:0007669"/>
    <property type="project" value="EnsemblFungi"/>
</dbReference>
<feature type="compositionally biased region" description="Acidic residues" evidence="12">
    <location>
        <begin position="66"/>
        <end position="81"/>
    </location>
</feature>
<dbReference type="Pfam" id="PF14633">
    <property type="entry name" value="SH2_2"/>
    <property type="match status" value="1"/>
</dbReference>
<proteinExistence type="inferred from homology"/>